<feature type="transmembrane region" description="Helical" evidence="8">
    <location>
        <begin position="203"/>
        <end position="224"/>
    </location>
</feature>
<feature type="transmembrane region" description="Helical" evidence="8">
    <location>
        <begin position="77"/>
        <end position="95"/>
    </location>
</feature>
<comment type="caution">
    <text evidence="9">The sequence shown here is derived from an EMBL/GenBank/DDBJ whole genome shotgun (WGS) entry which is preliminary data.</text>
</comment>
<comment type="similarity">
    <text evidence="2">Belongs to the binding-protein-dependent transport system permease family. FecCD subfamily.</text>
</comment>
<dbReference type="GO" id="GO:0022857">
    <property type="term" value="F:transmembrane transporter activity"/>
    <property type="evidence" value="ECO:0007669"/>
    <property type="project" value="InterPro"/>
</dbReference>
<sequence length="350" mass="37963">MEKKKLQIENLYQGKKKSQLWIFALLIITVFLAVVSLFIGQYGMSFFDTVKSVVGINSGVEAENIRKIILNIRVPRTVASIVIGGILAIAGLTYQCIFRNTLVSQDILGVSTSSCVGAALGIVLGWSTLHIQFLAFALGVLNICLIFLLSSRIKLDKTLSLILSGILIGGAMSSVLALIKYMANPEVHLQAIVFWTMGDISSITLDQLGFIAVPVIVCTVILFAKSWDLNYFCFVDSEAKSMGFNLARNRIIFLACATVLVASAVSISGSIGWVGLVIPQLVRLLIGTNNRYTMPLSFLMGSSFLLLVDVLNRLISAAELPVSILSGLLGLPLFVVCWLINAKHSEVESK</sequence>
<feature type="transmembrane region" description="Helical" evidence="8">
    <location>
        <begin position="107"/>
        <end position="125"/>
    </location>
</feature>
<keyword evidence="7 8" id="KW-0472">Membrane</keyword>
<dbReference type="CDD" id="cd06550">
    <property type="entry name" value="TM_ABC_iron-siderophores_like"/>
    <property type="match status" value="1"/>
</dbReference>
<dbReference type="STRING" id="1263015.BN580_00961"/>
<reference evidence="9" key="1">
    <citation type="submission" date="2012-11" db="EMBL/GenBank/DDBJ databases">
        <title>Dependencies among metagenomic species, viruses, plasmids and units of genetic variation.</title>
        <authorList>
            <person name="Nielsen H.B."/>
            <person name="Almeida M."/>
            <person name="Juncker A.S."/>
            <person name="Rasmussen S."/>
            <person name="Li J."/>
            <person name="Sunagawa S."/>
            <person name="Plichta D."/>
            <person name="Gautier L."/>
            <person name="Le Chatelier E."/>
            <person name="Peletier E."/>
            <person name="Bonde I."/>
            <person name="Nielsen T."/>
            <person name="Manichanh C."/>
            <person name="Arumugam M."/>
            <person name="Batto J."/>
            <person name="Santos M.B.Q.D."/>
            <person name="Blom N."/>
            <person name="Borruel N."/>
            <person name="Burgdorf K.S."/>
            <person name="Boumezbeur F."/>
            <person name="Casellas F."/>
            <person name="Dore J."/>
            <person name="Guarner F."/>
            <person name="Hansen T."/>
            <person name="Hildebrand F."/>
            <person name="Kaas R.S."/>
            <person name="Kennedy S."/>
            <person name="Kristiansen K."/>
            <person name="Kultima J.R."/>
            <person name="Leonard P."/>
            <person name="Levenez F."/>
            <person name="Lund O."/>
            <person name="Moumen B."/>
            <person name="Le Paslier D."/>
            <person name="Pons N."/>
            <person name="Pedersen O."/>
            <person name="Prifti E."/>
            <person name="Qin J."/>
            <person name="Raes J."/>
            <person name="Tap J."/>
            <person name="Tims S."/>
            <person name="Ussery D.W."/>
            <person name="Yamada T."/>
            <person name="MetaHit consortium"/>
            <person name="Renault P."/>
            <person name="Sicheritz-Ponten T."/>
            <person name="Bork P."/>
            <person name="Wang J."/>
            <person name="Brunak S."/>
            <person name="Ehrlich S.D."/>
        </authorList>
    </citation>
    <scope>NUCLEOTIDE SEQUENCE [LARGE SCALE GENOMIC DNA]</scope>
</reference>
<keyword evidence="4" id="KW-1003">Cell membrane</keyword>
<dbReference type="GO" id="GO:0033214">
    <property type="term" value="P:siderophore-iron import into cell"/>
    <property type="evidence" value="ECO:0007669"/>
    <property type="project" value="TreeGrafter"/>
</dbReference>
<evidence type="ECO:0000313" key="10">
    <source>
        <dbReference type="Proteomes" id="UP000017938"/>
    </source>
</evidence>
<evidence type="ECO:0000256" key="1">
    <source>
        <dbReference type="ARBA" id="ARBA00004651"/>
    </source>
</evidence>
<dbReference type="PANTHER" id="PTHR30472">
    <property type="entry name" value="FERRIC ENTEROBACTIN TRANSPORT SYSTEM PERMEASE PROTEIN"/>
    <property type="match status" value="1"/>
</dbReference>
<gene>
    <name evidence="9" type="ORF">BN580_00961</name>
</gene>
<accession>R6TIC2</accession>
<dbReference type="Gene3D" id="1.10.3470.10">
    <property type="entry name" value="ABC transporter involved in vitamin B12 uptake, BtuC"/>
    <property type="match status" value="1"/>
</dbReference>
<evidence type="ECO:0000256" key="8">
    <source>
        <dbReference type="SAM" id="Phobius"/>
    </source>
</evidence>
<feature type="transmembrane region" description="Helical" evidence="8">
    <location>
        <begin position="322"/>
        <end position="341"/>
    </location>
</feature>
<keyword evidence="5 8" id="KW-0812">Transmembrane</keyword>
<dbReference type="PANTHER" id="PTHR30472:SF70">
    <property type="entry name" value="MOLYBDATE IMPORT SYSTEM PERMEASE PROTEIN MOLB"/>
    <property type="match status" value="1"/>
</dbReference>
<dbReference type="EMBL" id="CBFW010000088">
    <property type="protein sequence ID" value="CDC71985.1"/>
    <property type="molecule type" value="Genomic_DNA"/>
</dbReference>
<evidence type="ECO:0000256" key="4">
    <source>
        <dbReference type="ARBA" id="ARBA00022475"/>
    </source>
</evidence>
<feature type="transmembrane region" description="Helical" evidence="8">
    <location>
        <begin position="131"/>
        <end position="149"/>
    </location>
</feature>
<dbReference type="InterPro" id="IPR000522">
    <property type="entry name" value="ABC_transptr_permease_BtuC"/>
</dbReference>
<dbReference type="Pfam" id="PF01032">
    <property type="entry name" value="FecCD"/>
    <property type="match status" value="1"/>
</dbReference>
<evidence type="ECO:0000313" key="9">
    <source>
        <dbReference type="EMBL" id="CDC71985.1"/>
    </source>
</evidence>
<comment type="subcellular location">
    <subcellularLocation>
        <location evidence="1">Cell membrane</location>
        <topology evidence="1">Multi-pass membrane protein</topology>
    </subcellularLocation>
</comment>
<dbReference type="SUPFAM" id="SSF81345">
    <property type="entry name" value="ABC transporter involved in vitamin B12 uptake, BtuC"/>
    <property type="match status" value="1"/>
</dbReference>
<feature type="transmembrane region" description="Helical" evidence="8">
    <location>
        <begin position="296"/>
        <end position="315"/>
    </location>
</feature>
<evidence type="ECO:0000256" key="5">
    <source>
        <dbReference type="ARBA" id="ARBA00022692"/>
    </source>
</evidence>
<dbReference type="InterPro" id="IPR037294">
    <property type="entry name" value="ABC_BtuC-like"/>
</dbReference>
<feature type="transmembrane region" description="Helical" evidence="8">
    <location>
        <begin position="161"/>
        <end position="183"/>
    </location>
</feature>
<dbReference type="Proteomes" id="UP000017938">
    <property type="component" value="Unassembled WGS sequence"/>
</dbReference>
<keyword evidence="3" id="KW-0813">Transport</keyword>
<name>R6TIC2_9BACT</name>
<evidence type="ECO:0000256" key="3">
    <source>
        <dbReference type="ARBA" id="ARBA00022448"/>
    </source>
</evidence>
<evidence type="ECO:0000256" key="6">
    <source>
        <dbReference type="ARBA" id="ARBA00022989"/>
    </source>
</evidence>
<feature type="transmembrane region" description="Helical" evidence="8">
    <location>
        <begin position="20"/>
        <end position="39"/>
    </location>
</feature>
<keyword evidence="6 8" id="KW-1133">Transmembrane helix</keyword>
<proteinExistence type="inferred from homology"/>
<evidence type="ECO:0000256" key="2">
    <source>
        <dbReference type="ARBA" id="ARBA00007935"/>
    </source>
</evidence>
<dbReference type="AlphaFoldDB" id="R6TIC2"/>
<evidence type="ECO:0000256" key="7">
    <source>
        <dbReference type="ARBA" id="ARBA00023136"/>
    </source>
</evidence>
<dbReference type="GO" id="GO:0005886">
    <property type="term" value="C:plasma membrane"/>
    <property type="evidence" value="ECO:0007669"/>
    <property type="project" value="UniProtKB-SubCell"/>
</dbReference>
<organism evidence="9 10">
    <name type="scientific">Candidatus Colimorpha enterica</name>
    <dbReference type="NCBI Taxonomy" id="3083063"/>
    <lineage>
        <taxon>Bacteria</taxon>
        <taxon>Pseudomonadati</taxon>
        <taxon>Bacteroidota</taxon>
        <taxon>Bacteroidia</taxon>
        <taxon>Bacteroidales</taxon>
        <taxon>Candidatus Colimorpha</taxon>
    </lineage>
</organism>
<feature type="transmembrane region" description="Helical" evidence="8">
    <location>
        <begin position="251"/>
        <end position="276"/>
    </location>
</feature>
<protein>
    <submittedName>
        <fullName evidence="9">Transport system permease protein</fullName>
    </submittedName>
</protein>